<keyword evidence="3" id="KW-1185">Reference proteome</keyword>
<dbReference type="EnsemblBacteria" id="BAC09887">
    <property type="protein sequence ID" value="BAC09887"/>
    <property type="gene ID" value="BAC09887"/>
</dbReference>
<evidence type="ECO:0000313" key="2">
    <source>
        <dbReference type="EMBL" id="BAC09887.1"/>
    </source>
</evidence>
<evidence type="ECO:0000313" key="3">
    <source>
        <dbReference type="Proteomes" id="UP000000440"/>
    </source>
</evidence>
<dbReference type="Pfam" id="PF07963">
    <property type="entry name" value="N_methyl"/>
    <property type="match status" value="1"/>
</dbReference>
<dbReference type="EMBL" id="BA000039">
    <property type="protein sequence ID" value="BAC09887.1"/>
    <property type="molecule type" value="Genomic_DNA"/>
</dbReference>
<dbReference type="NCBIfam" id="TIGR02532">
    <property type="entry name" value="IV_pilin_GFxxxE"/>
    <property type="match status" value="1"/>
</dbReference>
<sequence length="330" mass="36440">MLMTNEMGYKPRPCRTAFVIFVLEWGGRHRTLGDFKWTWRDCKTTSVAGFCEASGNPRSFGTSRYVNHPKFYFHWLVQQRAHGFTLAEVLASILVIGLFTLAAMQAIVVAAFFQADARKFAEASHWIQEDLENIKIVAYDLCQTKYAQRKLAASAPANATTLTLALIAPGESDYDQAMPPEYRPGGACPVTAATDGLRVGDRVLIGSDSGTRRIVSISESDNTITLDSPVGGYRGVGTRVYARCRIQPNETKGIDGGFGAYLQTLIPPMNSSNNSRPIVNETFTMTRIPTTRAQAPFQTLELAYFVRNSSNRIVAQLSTEVVPNAFFRCP</sequence>
<dbReference type="STRING" id="197221.gene:10748954"/>
<keyword evidence="1" id="KW-0472">Membrane</keyword>
<dbReference type="AlphaFoldDB" id="Q8DGI2"/>
<organism evidence="2 3">
    <name type="scientific">Thermosynechococcus vestitus (strain NIES-2133 / IAM M-273 / BP-1)</name>
    <dbReference type="NCBI Taxonomy" id="197221"/>
    <lineage>
        <taxon>Bacteria</taxon>
        <taxon>Bacillati</taxon>
        <taxon>Cyanobacteriota</taxon>
        <taxon>Cyanophyceae</taxon>
        <taxon>Acaryochloridales</taxon>
        <taxon>Thermosynechococcaceae</taxon>
        <taxon>Thermosynechococcus</taxon>
    </lineage>
</organism>
<dbReference type="Proteomes" id="UP000000440">
    <property type="component" value="Chromosome"/>
</dbReference>
<reference evidence="2 3" key="1">
    <citation type="journal article" date="2002" name="DNA Res.">
        <title>Complete genome structure of the thermophilic cyanobacterium Thermosynechococcus elongatus BP-1.</title>
        <authorList>
            <person name="Nakamura Y."/>
            <person name="Kaneko T."/>
            <person name="Sato S."/>
            <person name="Ikeuchi M."/>
            <person name="Katoh H."/>
            <person name="Sasamoto S."/>
            <person name="Watanabe A."/>
            <person name="Iriguchi M."/>
            <person name="Kawashima K."/>
            <person name="Kimura T."/>
            <person name="Kishida Y."/>
            <person name="Kiyokawa C."/>
            <person name="Kohara M."/>
            <person name="Matsumoto M."/>
            <person name="Matsuno A."/>
            <person name="Nakazaki N."/>
            <person name="Shimpo S."/>
            <person name="Sugimoto M."/>
            <person name="Takeuchi C."/>
            <person name="Yamada M."/>
            <person name="Tabata S."/>
        </authorList>
    </citation>
    <scope>NUCLEOTIDE SEQUENCE [LARGE SCALE GENOMIC DNA]</scope>
    <source>
        <strain evidence="3">IAM M-273 / NIES-2133 / BP-1</strain>
    </source>
</reference>
<gene>
    <name evidence="2" type="ordered locus">tll2335</name>
</gene>
<protein>
    <submittedName>
        <fullName evidence="2">Tll2335 protein</fullName>
    </submittedName>
</protein>
<proteinExistence type="predicted"/>
<accession>Q8DGI2</accession>
<keyword evidence="1" id="KW-0812">Transmembrane</keyword>
<name>Q8DGI2_THEVB</name>
<dbReference type="KEGG" id="tel:tll2335"/>
<feature type="transmembrane region" description="Helical" evidence="1">
    <location>
        <begin position="89"/>
        <end position="113"/>
    </location>
</feature>
<evidence type="ECO:0000256" key="1">
    <source>
        <dbReference type="SAM" id="Phobius"/>
    </source>
</evidence>
<dbReference type="InterPro" id="IPR012902">
    <property type="entry name" value="N_methyl_site"/>
</dbReference>
<dbReference type="eggNOG" id="COG4967">
    <property type="taxonomic scope" value="Bacteria"/>
</dbReference>
<keyword evidence="1" id="KW-1133">Transmembrane helix</keyword>